<keyword evidence="4" id="KW-0488">Methylation</keyword>
<keyword evidence="3" id="KW-1003">Cell membrane</keyword>
<evidence type="ECO:0000256" key="5">
    <source>
        <dbReference type="ARBA" id="ARBA00022519"/>
    </source>
</evidence>
<protein>
    <recommendedName>
        <fullName evidence="2">Type II secretion system protein H</fullName>
    </recommendedName>
    <alternativeName>
        <fullName evidence="10">General secretion pathway protein H</fullName>
    </alternativeName>
</protein>
<keyword evidence="14" id="KW-1185">Reference proteome</keyword>
<name>A0A1I5UXS8_9GAMM</name>
<keyword evidence="7 11" id="KW-1133">Transmembrane helix</keyword>
<feature type="transmembrane region" description="Helical" evidence="11">
    <location>
        <begin position="7"/>
        <end position="27"/>
    </location>
</feature>
<dbReference type="AlphaFoldDB" id="A0A1I5UXS8"/>
<evidence type="ECO:0000256" key="9">
    <source>
        <dbReference type="ARBA" id="ARBA00025772"/>
    </source>
</evidence>
<evidence type="ECO:0000313" key="13">
    <source>
        <dbReference type="EMBL" id="SFQ00041.1"/>
    </source>
</evidence>
<evidence type="ECO:0000256" key="7">
    <source>
        <dbReference type="ARBA" id="ARBA00022989"/>
    </source>
</evidence>
<evidence type="ECO:0000256" key="3">
    <source>
        <dbReference type="ARBA" id="ARBA00022475"/>
    </source>
</evidence>
<dbReference type="InterPro" id="IPR045584">
    <property type="entry name" value="Pilin-like"/>
</dbReference>
<keyword evidence="6 11" id="KW-0812">Transmembrane</keyword>
<dbReference type="SUPFAM" id="SSF54523">
    <property type="entry name" value="Pili subunits"/>
    <property type="match status" value="1"/>
</dbReference>
<dbReference type="Gene3D" id="3.55.40.10">
    <property type="entry name" value="minor pseudopilin epsh domain"/>
    <property type="match status" value="1"/>
</dbReference>
<feature type="domain" description="General secretion pathway GspH" evidence="12">
    <location>
        <begin position="46"/>
        <end position="159"/>
    </location>
</feature>
<evidence type="ECO:0000256" key="10">
    <source>
        <dbReference type="ARBA" id="ARBA00030775"/>
    </source>
</evidence>
<comment type="subcellular location">
    <subcellularLocation>
        <location evidence="1">Cell inner membrane</location>
        <topology evidence="1">Single-pass membrane protein</topology>
    </subcellularLocation>
</comment>
<evidence type="ECO:0000256" key="8">
    <source>
        <dbReference type="ARBA" id="ARBA00023136"/>
    </source>
</evidence>
<evidence type="ECO:0000256" key="1">
    <source>
        <dbReference type="ARBA" id="ARBA00004377"/>
    </source>
</evidence>
<dbReference type="Pfam" id="PF12019">
    <property type="entry name" value="GspH"/>
    <property type="match status" value="1"/>
</dbReference>
<dbReference type="NCBIfam" id="TIGR02532">
    <property type="entry name" value="IV_pilin_GFxxxE"/>
    <property type="match status" value="1"/>
</dbReference>
<dbReference type="InterPro" id="IPR022346">
    <property type="entry name" value="T2SS_GspH"/>
</dbReference>
<evidence type="ECO:0000256" key="11">
    <source>
        <dbReference type="SAM" id="Phobius"/>
    </source>
</evidence>
<dbReference type="InterPro" id="IPR012902">
    <property type="entry name" value="N_methyl_site"/>
</dbReference>
<dbReference type="Pfam" id="PF07963">
    <property type="entry name" value="N_methyl"/>
    <property type="match status" value="1"/>
</dbReference>
<dbReference type="GO" id="GO:0005886">
    <property type="term" value="C:plasma membrane"/>
    <property type="evidence" value="ECO:0007669"/>
    <property type="project" value="UniProtKB-SubCell"/>
</dbReference>
<dbReference type="Proteomes" id="UP000243084">
    <property type="component" value="Unassembled WGS sequence"/>
</dbReference>
<evidence type="ECO:0000256" key="2">
    <source>
        <dbReference type="ARBA" id="ARBA00021549"/>
    </source>
</evidence>
<dbReference type="GO" id="GO:0015628">
    <property type="term" value="P:protein secretion by the type II secretion system"/>
    <property type="evidence" value="ECO:0007669"/>
    <property type="project" value="InterPro"/>
</dbReference>
<proteinExistence type="inferred from homology"/>
<accession>A0A1I5UXS8</accession>
<dbReference type="RefSeq" id="WP_175526646.1">
    <property type="nucleotide sequence ID" value="NZ_FOXM01000009.1"/>
</dbReference>
<sequence length="171" mass="18269">MPKQDRGFTLIEAMVVIALLAILASIATPGFTQMIHAQQLRSASIDLALAFTTARHEAITRQRPVLIDNGDGEWASGWQIFVDQNANGILDEGELVLRTGDASAAGVRISGNTPVSRYVRYMPTGVAKLQSGAWQAGTITLCHNDGQQAVRKLVLSPAGRLRTVKEAAGSC</sequence>
<organism evidence="13 14">
    <name type="scientific">Geopseudomonas sagittaria</name>
    <dbReference type="NCBI Taxonomy" id="1135990"/>
    <lineage>
        <taxon>Bacteria</taxon>
        <taxon>Pseudomonadati</taxon>
        <taxon>Pseudomonadota</taxon>
        <taxon>Gammaproteobacteria</taxon>
        <taxon>Pseudomonadales</taxon>
        <taxon>Pseudomonadaceae</taxon>
        <taxon>Geopseudomonas</taxon>
    </lineage>
</organism>
<dbReference type="EMBL" id="FOXM01000009">
    <property type="protein sequence ID" value="SFQ00041.1"/>
    <property type="molecule type" value="Genomic_DNA"/>
</dbReference>
<gene>
    <name evidence="13" type="ORF">SAMN05216229_109114</name>
</gene>
<comment type="similarity">
    <text evidence="9">Belongs to the GSP H family.</text>
</comment>
<evidence type="ECO:0000256" key="6">
    <source>
        <dbReference type="ARBA" id="ARBA00022692"/>
    </source>
</evidence>
<evidence type="ECO:0000259" key="12">
    <source>
        <dbReference type="Pfam" id="PF12019"/>
    </source>
</evidence>
<keyword evidence="8 11" id="KW-0472">Membrane</keyword>
<evidence type="ECO:0000313" key="14">
    <source>
        <dbReference type="Proteomes" id="UP000243084"/>
    </source>
</evidence>
<evidence type="ECO:0000256" key="4">
    <source>
        <dbReference type="ARBA" id="ARBA00022481"/>
    </source>
</evidence>
<reference evidence="14" key="1">
    <citation type="submission" date="2016-10" db="EMBL/GenBank/DDBJ databases">
        <authorList>
            <person name="Varghese N."/>
            <person name="Submissions S."/>
        </authorList>
    </citation>
    <scope>NUCLEOTIDE SEQUENCE [LARGE SCALE GENOMIC DNA]</scope>
    <source>
        <strain evidence="14">JCM 18195</strain>
    </source>
</reference>
<dbReference type="PROSITE" id="PS00409">
    <property type="entry name" value="PROKAR_NTER_METHYL"/>
    <property type="match status" value="1"/>
</dbReference>
<dbReference type="GO" id="GO:0015627">
    <property type="term" value="C:type II protein secretion system complex"/>
    <property type="evidence" value="ECO:0007669"/>
    <property type="project" value="InterPro"/>
</dbReference>
<keyword evidence="5" id="KW-0997">Cell inner membrane</keyword>